<keyword evidence="2" id="KW-1003">Cell membrane</keyword>
<sequence>MIKQIYTMLVLISAVGFVVLLAYGTTVLIGKKSGAFFQSSSVKVLERVPIGQQANITIIQIQKKVYILSMQSKNVEVIDVLDAEEWHSNKSILVNDDADKTGLTNIYSEKIKSLIMNPIFKKGDEHNYNENDKHK</sequence>
<dbReference type="STRING" id="1120976.SAMN03080606_00903"/>
<keyword evidence="6" id="KW-0969">Cilium</keyword>
<evidence type="ECO:0000256" key="5">
    <source>
        <dbReference type="ARBA" id="ARBA00023136"/>
    </source>
</evidence>
<keyword evidence="4" id="KW-1133">Transmembrane helix</keyword>
<dbReference type="EMBL" id="FMUS01000004">
    <property type="protein sequence ID" value="SCY13801.1"/>
    <property type="molecule type" value="Genomic_DNA"/>
</dbReference>
<evidence type="ECO:0000256" key="2">
    <source>
        <dbReference type="ARBA" id="ARBA00022475"/>
    </source>
</evidence>
<dbReference type="RefSeq" id="WP_091540457.1">
    <property type="nucleotide sequence ID" value="NZ_FMUS01000004.1"/>
</dbReference>
<reference evidence="6 7" key="1">
    <citation type="submission" date="2016-10" db="EMBL/GenBank/DDBJ databases">
        <authorList>
            <person name="de Groot N.N."/>
        </authorList>
    </citation>
    <scope>NUCLEOTIDE SEQUENCE [LARGE SCALE GENOMIC DNA]</scope>
    <source>
        <strain evidence="6 7">DSM 18978</strain>
    </source>
</reference>
<evidence type="ECO:0000256" key="1">
    <source>
        <dbReference type="ARBA" id="ARBA00004236"/>
    </source>
</evidence>
<proteinExistence type="predicted"/>
<organism evidence="6 7">
    <name type="scientific">Alkaliphilus peptidifermentans DSM 18978</name>
    <dbReference type="NCBI Taxonomy" id="1120976"/>
    <lineage>
        <taxon>Bacteria</taxon>
        <taxon>Bacillati</taxon>
        <taxon>Bacillota</taxon>
        <taxon>Clostridia</taxon>
        <taxon>Peptostreptococcales</taxon>
        <taxon>Natronincolaceae</taxon>
        <taxon>Alkaliphilus</taxon>
    </lineage>
</organism>
<dbReference type="InterPro" id="IPR022781">
    <property type="entry name" value="Flagellar_biosynth_FliO"/>
</dbReference>
<comment type="subcellular location">
    <subcellularLocation>
        <location evidence="1">Cell membrane</location>
    </subcellularLocation>
</comment>
<evidence type="ECO:0000256" key="3">
    <source>
        <dbReference type="ARBA" id="ARBA00022692"/>
    </source>
</evidence>
<evidence type="ECO:0000313" key="7">
    <source>
        <dbReference type="Proteomes" id="UP000198636"/>
    </source>
</evidence>
<keyword evidence="6" id="KW-0966">Cell projection</keyword>
<dbReference type="GO" id="GO:0016020">
    <property type="term" value="C:membrane"/>
    <property type="evidence" value="ECO:0007669"/>
    <property type="project" value="InterPro"/>
</dbReference>
<evidence type="ECO:0000313" key="6">
    <source>
        <dbReference type="EMBL" id="SCY13801.1"/>
    </source>
</evidence>
<evidence type="ECO:0000256" key="4">
    <source>
        <dbReference type="ARBA" id="ARBA00022989"/>
    </source>
</evidence>
<keyword evidence="7" id="KW-1185">Reference proteome</keyword>
<dbReference type="GO" id="GO:0044781">
    <property type="term" value="P:bacterial-type flagellum organization"/>
    <property type="evidence" value="ECO:0007669"/>
    <property type="project" value="InterPro"/>
</dbReference>
<dbReference type="AlphaFoldDB" id="A0A1G5DGY0"/>
<keyword evidence="5" id="KW-0472">Membrane</keyword>
<accession>A0A1G5DGY0</accession>
<dbReference type="Pfam" id="PF04347">
    <property type="entry name" value="FliO"/>
    <property type="match status" value="1"/>
</dbReference>
<keyword evidence="6" id="KW-0282">Flagellum</keyword>
<gene>
    <name evidence="6" type="ORF">SAMN03080606_00903</name>
</gene>
<protein>
    <submittedName>
        <fullName evidence="6">Flagellar biosynthesis protein, FliO</fullName>
    </submittedName>
</protein>
<keyword evidence="3" id="KW-0812">Transmembrane</keyword>
<dbReference type="Proteomes" id="UP000198636">
    <property type="component" value="Unassembled WGS sequence"/>
</dbReference>
<dbReference type="OrthoDB" id="1957692at2"/>
<name>A0A1G5DGY0_9FIRM</name>